<comment type="caution">
    <text evidence="2">The sequence shown here is derived from an EMBL/GenBank/DDBJ whole genome shotgun (WGS) entry which is preliminary data.</text>
</comment>
<feature type="transmembrane region" description="Helical" evidence="1">
    <location>
        <begin position="60"/>
        <end position="81"/>
    </location>
</feature>
<evidence type="ECO:0000256" key="1">
    <source>
        <dbReference type="SAM" id="Phobius"/>
    </source>
</evidence>
<evidence type="ECO:0000313" key="3">
    <source>
        <dbReference type="Proteomes" id="UP000247099"/>
    </source>
</evidence>
<sequence>MALLITKFLVTSFIIVLVSEIVKRTEKIGALIAALPFVTIMVMIWLYIENQSVEKIANHAYYTLWFVVPTLPMFAQMPIMLRKGCNFWLTLGVGVIVTFISFLITVWIGKKFGVELMP</sequence>
<protein>
    <recommendedName>
        <fullName evidence="4">DUF3147 family protein</fullName>
    </recommendedName>
</protein>
<gene>
    <name evidence="2" type="ORF">DDZ13_14330</name>
</gene>
<dbReference type="InParanoid" id="A0A317ZHX6"/>
<dbReference type="EMBL" id="QHJQ01000014">
    <property type="protein sequence ID" value="PXA02961.1"/>
    <property type="molecule type" value="Genomic_DNA"/>
</dbReference>
<dbReference type="InterPro" id="IPR058117">
    <property type="entry name" value="BV97_02767-like"/>
</dbReference>
<dbReference type="AlphaFoldDB" id="A0A317ZHX6"/>
<feature type="transmembrane region" description="Helical" evidence="1">
    <location>
        <begin position="28"/>
        <end position="48"/>
    </location>
</feature>
<keyword evidence="1" id="KW-0812">Transmembrane</keyword>
<proteinExistence type="predicted"/>
<dbReference type="RefSeq" id="WP_110132149.1">
    <property type="nucleotide sequence ID" value="NZ_QHJQ01000014.1"/>
</dbReference>
<evidence type="ECO:0008006" key="4">
    <source>
        <dbReference type="Google" id="ProtNLM"/>
    </source>
</evidence>
<dbReference type="NCBIfam" id="NF006749">
    <property type="entry name" value="PRK09272.1-2"/>
    <property type="match status" value="1"/>
</dbReference>
<keyword evidence="1" id="KW-0472">Membrane</keyword>
<keyword evidence="1" id="KW-1133">Transmembrane helix</keyword>
<keyword evidence="3" id="KW-1185">Reference proteome</keyword>
<dbReference type="Proteomes" id="UP000247099">
    <property type="component" value="Unassembled WGS sequence"/>
</dbReference>
<evidence type="ECO:0000313" key="2">
    <source>
        <dbReference type="EMBL" id="PXA02961.1"/>
    </source>
</evidence>
<organism evidence="2 3">
    <name type="scientific">Coraliomargarita sinensis</name>
    <dbReference type="NCBI Taxonomy" id="2174842"/>
    <lineage>
        <taxon>Bacteria</taxon>
        <taxon>Pseudomonadati</taxon>
        <taxon>Verrucomicrobiota</taxon>
        <taxon>Opitutia</taxon>
        <taxon>Puniceicoccales</taxon>
        <taxon>Coraliomargaritaceae</taxon>
        <taxon>Coraliomargarita</taxon>
    </lineage>
</organism>
<name>A0A317ZHX6_9BACT</name>
<feature type="transmembrane region" description="Helical" evidence="1">
    <location>
        <begin position="87"/>
        <end position="108"/>
    </location>
</feature>
<dbReference type="OrthoDB" id="47473at2"/>
<reference evidence="2 3" key="1">
    <citation type="submission" date="2018-05" db="EMBL/GenBank/DDBJ databases">
        <title>Coraliomargarita sinensis sp. nov., isolated from a marine solar saltern.</title>
        <authorList>
            <person name="Zhou L.Y."/>
        </authorList>
    </citation>
    <scope>NUCLEOTIDE SEQUENCE [LARGE SCALE GENOMIC DNA]</scope>
    <source>
        <strain evidence="2 3">WN38</strain>
    </source>
</reference>
<accession>A0A317ZHX6</accession>